<name>A0A514DB99_9VIRU</name>
<dbReference type="EMBL" id="MN035847">
    <property type="protein sequence ID" value="QDH90887.1"/>
    <property type="molecule type" value="Genomic_RNA"/>
</dbReference>
<accession>A0A514DB99</accession>
<proteinExistence type="predicted"/>
<gene>
    <name evidence="1" type="ORF">H4RhizoLitter20158_000004</name>
</gene>
<reference evidence="1" key="1">
    <citation type="submission" date="2019-05" db="EMBL/GenBank/DDBJ databases">
        <title>Metatranscriptomic reconstruction reveals RNA viruses with the potential to shape carbon cycling in soil.</title>
        <authorList>
            <person name="Starr E.P."/>
            <person name="Nuccio E."/>
            <person name="Pett-Ridge J."/>
            <person name="Banfield J.F."/>
            <person name="Firestone M.K."/>
        </authorList>
    </citation>
    <scope>NUCLEOTIDE SEQUENCE</scope>
    <source>
        <strain evidence="1">H4_Rhizo_Litter_20_scaffold_158</strain>
    </source>
</reference>
<protein>
    <submittedName>
        <fullName evidence="1">Uncharacterized protein</fullName>
    </submittedName>
</protein>
<sequence>MSTLHAITAEITTHTRASAMSSWLDRRIVNAVDQAIKSFNDHTVDVGMIRSTTRTCETGVLLSINIFVGEFEVKTMNLTRSVLVSEAGKLSDTELEQLIWYYTFWLVNESGGMPRSVDSIRTGGGQCVRTGNFTDLSFNALKTH</sequence>
<organism evidence="1">
    <name type="scientific">Leviviridae sp</name>
    <dbReference type="NCBI Taxonomy" id="2027243"/>
    <lineage>
        <taxon>Viruses</taxon>
        <taxon>Riboviria</taxon>
        <taxon>Orthornavirae</taxon>
        <taxon>Lenarviricota</taxon>
        <taxon>Leviviricetes</taxon>
        <taxon>Norzivirales</taxon>
        <taxon>Fiersviridae</taxon>
    </lineage>
</organism>
<evidence type="ECO:0000313" key="1">
    <source>
        <dbReference type="EMBL" id="QDH90887.1"/>
    </source>
</evidence>